<organism evidence="2">
    <name type="scientific">uncultured Cytophagales bacterium</name>
    <dbReference type="NCBI Taxonomy" id="158755"/>
    <lineage>
        <taxon>Bacteria</taxon>
        <taxon>Pseudomonadati</taxon>
        <taxon>Bacteroidota</taxon>
        <taxon>Sphingobacteriia</taxon>
        <taxon>Sphingobacteriales</taxon>
        <taxon>environmental samples</taxon>
    </lineage>
</organism>
<name>A0A6J4J9M7_9SPHI</name>
<sequence length="497" mass="55626">MTALLAFCLLFPRAGAAQTSEKVIFDAKDSTDGYYLAVPPASKAIKGVVVLFCSFTTPESLLPETRIPQVAYTNGILTVLASVKDKLYADTAATARMNRIIRHVAGKYPVDTSRFAFGGYDYAGNVLLRYAELTFQYPARFPVRPKAVFAVDSPVDLAGLWHWSERQIKKNYYPSTVADAKFIVGKLGQEIGSAPQNPARYKELSPFYKADEAPGNERYLKNTPVRLYYDADIAWHLKNRGNGYYDTALPDATEMISRLLVSGNKDAEFVASAQPGMRNNGTRHPNTLSIVDEVEFIDWIKGKLDIFDPVSWEPPYHLPAPEGWATELFALPPEFAPGIALRGSEDIRFMPGWDKAGKEDYWSYSYLWWVEGDPALTAKRLEQYLTEYYEGLVGRNIGPRKIPRERIVPTRVAMKQAKAEPGDKDAYRGTIHMLDYQAENPRPIVLNCSVYVQECAGAGRTAVFFEVSPQPASHAVWQKMTEVRRQFSCKKLPGAGS</sequence>
<dbReference type="EMBL" id="CADCTQ010000257">
    <property type="protein sequence ID" value="CAA9270726.1"/>
    <property type="molecule type" value="Genomic_DNA"/>
</dbReference>
<evidence type="ECO:0000313" key="2">
    <source>
        <dbReference type="EMBL" id="CAA9270726.1"/>
    </source>
</evidence>
<dbReference type="SUPFAM" id="SSF53474">
    <property type="entry name" value="alpha/beta-Hydrolases"/>
    <property type="match status" value="1"/>
</dbReference>
<reference evidence="2" key="1">
    <citation type="submission" date="2020-02" db="EMBL/GenBank/DDBJ databases">
        <authorList>
            <person name="Meier V. D."/>
        </authorList>
    </citation>
    <scope>NUCLEOTIDE SEQUENCE</scope>
    <source>
        <strain evidence="2">AVDCRST_MAG56</strain>
    </source>
</reference>
<feature type="signal peptide" evidence="1">
    <location>
        <begin position="1"/>
        <end position="16"/>
    </location>
</feature>
<keyword evidence="1" id="KW-0732">Signal</keyword>
<proteinExistence type="predicted"/>
<feature type="chain" id="PRO_5026846598" evidence="1">
    <location>
        <begin position="17"/>
        <end position="497"/>
    </location>
</feature>
<protein>
    <submittedName>
        <fullName evidence="2">Uncharacterized protein</fullName>
    </submittedName>
</protein>
<evidence type="ECO:0000256" key="1">
    <source>
        <dbReference type="SAM" id="SignalP"/>
    </source>
</evidence>
<gene>
    <name evidence="2" type="ORF">AVDCRST_MAG56-3199</name>
</gene>
<dbReference type="AlphaFoldDB" id="A0A6J4J9M7"/>
<accession>A0A6J4J9M7</accession>
<dbReference type="InterPro" id="IPR029058">
    <property type="entry name" value="AB_hydrolase_fold"/>
</dbReference>
<dbReference type="Gene3D" id="3.40.50.1820">
    <property type="entry name" value="alpha/beta hydrolase"/>
    <property type="match status" value="1"/>
</dbReference>